<dbReference type="GO" id="GO:0004659">
    <property type="term" value="F:prenyltransferase activity"/>
    <property type="evidence" value="ECO:0007669"/>
    <property type="project" value="InterPro"/>
</dbReference>
<organism evidence="10 11">
    <name type="scientific">Polysphondylium violaceum</name>
    <dbReference type="NCBI Taxonomy" id="133409"/>
    <lineage>
        <taxon>Eukaryota</taxon>
        <taxon>Amoebozoa</taxon>
        <taxon>Evosea</taxon>
        <taxon>Eumycetozoa</taxon>
        <taxon>Dictyostelia</taxon>
        <taxon>Dictyosteliales</taxon>
        <taxon>Dictyosteliaceae</taxon>
        <taxon>Polysphondylium</taxon>
    </lineage>
</organism>
<feature type="transmembrane region" description="Helical" evidence="9">
    <location>
        <begin position="232"/>
        <end position="251"/>
    </location>
</feature>
<dbReference type="GO" id="GO:0070072">
    <property type="term" value="P:vacuolar proton-transporting V-type ATPase complex assembly"/>
    <property type="evidence" value="ECO:0007669"/>
    <property type="project" value="InterPro"/>
</dbReference>
<dbReference type="OrthoDB" id="20787at2759"/>
<dbReference type="GO" id="GO:0009234">
    <property type="term" value="P:menaquinone biosynthetic process"/>
    <property type="evidence" value="ECO:0007669"/>
    <property type="project" value="TreeGrafter"/>
</dbReference>
<keyword evidence="5 9" id="KW-1133">Transmembrane helix</keyword>
<evidence type="ECO:0000256" key="8">
    <source>
        <dbReference type="SAM" id="MobiDB-lite"/>
    </source>
</evidence>
<dbReference type="PANTHER" id="PTHR13929:SF0">
    <property type="entry name" value="UBIA PRENYLTRANSFERASE DOMAIN-CONTAINING PROTEIN 1"/>
    <property type="match status" value="1"/>
</dbReference>
<dbReference type="Pfam" id="PF01040">
    <property type="entry name" value="UbiA"/>
    <property type="match status" value="1"/>
</dbReference>
<dbReference type="EMBL" id="AJWJ01000011">
    <property type="protein sequence ID" value="KAF2078096.1"/>
    <property type="molecule type" value="Genomic_DNA"/>
</dbReference>
<gene>
    <name evidence="10" type="ORF">CYY_000567</name>
</gene>
<comment type="subcellular location">
    <subcellularLocation>
        <location evidence="1">Membrane</location>
        <topology evidence="1">Multi-pass membrane protein</topology>
    </subcellularLocation>
</comment>
<dbReference type="PANTHER" id="PTHR13929">
    <property type="entry name" value="1,4-DIHYDROXY-2-NAPHTHOATE OCTAPRENYLTRANSFERASE"/>
    <property type="match status" value="1"/>
</dbReference>
<evidence type="ECO:0000256" key="5">
    <source>
        <dbReference type="ARBA" id="ARBA00022989"/>
    </source>
</evidence>
<keyword evidence="3 9" id="KW-0812">Transmembrane</keyword>
<feature type="transmembrane region" description="Helical" evidence="9">
    <location>
        <begin position="493"/>
        <end position="513"/>
    </location>
</feature>
<evidence type="ECO:0000256" key="4">
    <source>
        <dbReference type="ARBA" id="ARBA00022824"/>
    </source>
</evidence>
<dbReference type="InterPro" id="IPR026046">
    <property type="entry name" value="UBIAD1"/>
</dbReference>
<name>A0A8J4Q1I3_9MYCE</name>
<proteinExistence type="predicted"/>
<dbReference type="GO" id="GO:0016020">
    <property type="term" value="C:membrane"/>
    <property type="evidence" value="ECO:0007669"/>
    <property type="project" value="UniProtKB-SubCell"/>
</dbReference>
<evidence type="ECO:0008006" key="12">
    <source>
        <dbReference type="Google" id="ProtNLM"/>
    </source>
</evidence>
<keyword evidence="4" id="KW-0256">Endoplasmic reticulum</keyword>
<feature type="region of interest" description="Disordered" evidence="8">
    <location>
        <begin position="329"/>
        <end position="380"/>
    </location>
</feature>
<dbReference type="GO" id="GO:0031410">
    <property type="term" value="C:cytoplasmic vesicle"/>
    <property type="evidence" value="ECO:0007669"/>
    <property type="project" value="UniProtKB-KW"/>
</dbReference>
<feature type="transmembrane region" description="Helical" evidence="9">
    <location>
        <begin position="188"/>
        <end position="205"/>
    </location>
</feature>
<dbReference type="InterPro" id="IPR000537">
    <property type="entry name" value="UbiA_prenyltransferase"/>
</dbReference>
<dbReference type="Proteomes" id="UP000695562">
    <property type="component" value="Unassembled WGS sequence"/>
</dbReference>
<feature type="compositionally biased region" description="Low complexity" evidence="8">
    <location>
        <begin position="409"/>
        <end position="419"/>
    </location>
</feature>
<evidence type="ECO:0000256" key="9">
    <source>
        <dbReference type="SAM" id="Phobius"/>
    </source>
</evidence>
<keyword evidence="6 9" id="KW-0472">Membrane</keyword>
<feature type="transmembrane region" description="Helical" evidence="9">
    <location>
        <begin position="57"/>
        <end position="81"/>
    </location>
</feature>
<feature type="region of interest" description="Disordered" evidence="8">
    <location>
        <begin position="392"/>
        <end position="426"/>
    </location>
</feature>
<keyword evidence="11" id="KW-1185">Reference proteome</keyword>
<feature type="transmembrane region" description="Helical" evidence="9">
    <location>
        <begin position="130"/>
        <end position="149"/>
    </location>
</feature>
<sequence length="515" mass="58714">MEYIQINNSKTVVQKYQDLSKYLNDYFKAGRPWTLLFIMAGNLLGLAVCCKQGYSFMVVPFILSVFMTVNSLYFANLINTYFDYQVTKDETELGDFDLTDIVGFVSFSLFLSFVFFISMMCFIPNGNLMCYTEFLICFLSVLFSGYAYTAPPFALKYRALGEIGNYPFFMVIPTLYFSQTGLIWNQEILEYSLIFFIYCLTPLHANNHRDREIDMKHGAKTISNLLGETLSFYLYFVYHIIALIGIVYLSFKYHNRYLLLPLFGIPSIWNIYMETRSGVVIVIRTTTMARNKKEVDVPQTSSSGRKIIKPGSEEALVALRKTADAVTEMEKKNLKKQQQQQKKQSKSKHSDSDSNSSDDEIISTTKTTTNNKKKAMKTTSSKEVVDDDIVFDHDEPKVKNRKSSKKESSSSPLSSSSSSNTATTTPDTAMKYNRYYSPEELEQIQKENRLVFLKLIIFSILMVLVPVCVFKVFNGVGGDYLGINRDDRVTYAGVGSVLGLLFVMAAYSIMAYYED</sequence>
<dbReference type="Pfam" id="PF09446">
    <property type="entry name" value="VMA21"/>
    <property type="match status" value="1"/>
</dbReference>
<dbReference type="GO" id="GO:0042371">
    <property type="term" value="P:vitamin K biosynthetic process"/>
    <property type="evidence" value="ECO:0007669"/>
    <property type="project" value="TreeGrafter"/>
</dbReference>
<comment type="caution">
    <text evidence="10">The sequence shown here is derived from an EMBL/GenBank/DDBJ whole genome shotgun (WGS) entry which is preliminary data.</text>
</comment>
<evidence type="ECO:0000256" key="1">
    <source>
        <dbReference type="ARBA" id="ARBA00004141"/>
    </source>
</evidence>
<keyword evidence="2" id="KW-0808">Transferase</keyword>
<reference evidence="10" key="1">
    <citation type="submission" date="2020-01" db="EMBL/GenBank/DDBJ databases">
        <title>Development of genomics and gene disruption for Polysphondylium violaceum indicates a role for the polyketide synthase stlB in stalk morphogenesis.</title>
        <authorList>
            <person name="Narita B."/>
            <person name="Kawabe Y."/>
            <person name="Kin K."/>
            <person name="Saito T."/>
            <person name="Gibbs R."/>
            <person name="Kuspa A."/>
            <person name="Muzny D."/>
            <person name="Queller D."/>
            <person name="Richards S."/>
            <person name="Strassman J."/>
            <person name="Sucgang R."/>
            <person name="Worley K."/>
            <person name="Schaap P."/>
        </authorList>
    </citation>
    <scope>NUCLEOTIDE SEQUENCE</scope>
    <source>
        <strain evidence="10">QSvi11</strain>
    </source>
</reference>
<feature type="transmembrane region" description="Helical" evidence="9">
    <location>
        <begin position="451"/>
        <end position="473"/>
    </location>
</feature>
<accession>A0A8J4Q1I3</accession>
<dbReference type="AlphaFoldDB" id="A0A8J4Q1I3"/>
<evidence type="ECO:0000256" key="3">
    <source>
        <dbReference type="ARBA" id="ARBA00022692"/>
    </source>
</evidence>
<evidence type="ECO:0000256" key="7">
    <source>
        <dbReference type="ARBA" id="ARBA00023329"/>
    </source>
</evidence>
<feature type="transmembrane region" description="Helical" evidence="9">
    <location>
        <begin position="101"/>
        <end position="123"/>
    </location>
</feature>
<evidence type="ECO:0000256" key="6">
    <source>
        <dbReference type="ARBA" id="ARBA00023136"/>
    </source>
</evidence>
<protein>
    <recommendedName>
        <fullName evidence="12">UbiA prenyltransferase family protein</fullName>
    </recommendedName>
</protein>
<dbReference type="CDD" id="cd13962">
    <property type="entry name" value="PT_UbiA_UBIAD1"/>
    <property type="match status" value="1"/>
</dbReference>
<evidence type="ECO:0000313" key="10">
    <source>
        <dbReference type="EMBL" id="KAF2078096.1"/>
    </source>
</evidence>
<evidence type="ECO:0000256" key="2">
    <source>
        <dbReference type="ARBA" id="ARBA00022679"/>
    </source>
</evidence>
<evidence type="ECO:0000313" key="11">
    <source>
        <dbReference type="Proteomes" id="UP000695562"/>
    </source>
</evidence>
<feature type="transmembrane region" description="Helical" evidence="9">
    <location>
        <begin position="33"/>
        <end position="50"/>
    </location>
</feature>
<keyword evidence="7" id="KW-0968">Cytoplasmic vesicle</keyword>
<dbReference type="InterPro" id="IPR019013">
    <property type="entry name" value="Vma21"/>
</dbReference>